<dbReference type="OrthoDB" id="2084490at2"/>
<proteinExistence type="predicted"/>
<dbReference type="GeneID" id="35804997"/>
<keyword evidence="1" id="KW-0812">Transmembrane</keyword>
<name>A3DEF6_ACET2</name>
<keyword evidence="1" id="KW-0472">Membrane</keyword>
<gene>
    <name evidence="2" type="ordered locus">Cthe_1103</name>
</gene>
<feature type="transmembrane region" description="Helical" evidence="1">
    <location>
        <begin position="12"/>
        <end position="36"/>
    </location>
</feature>
<dbReference type="InterPro" id="IPR012902">
    <property type="entry name" value="N_methyl_site"/>
</dbReference>
<evidence type="ECO:0000313" key="3">
    <source>
        <dbReference type="Proteomes" id="UP000002145"/>
    </source>
</evidence>
<dbReference type="InterPro" id="IPR045584">
    <property type="entry name" value="Pilin-like"/>
</dbReference>
<evidence type="ECO:0000256" key="1">
    <source>
        <dbReference type="SAM" id="Phobius"/>
    </source>
</evidence>
<dbReference type="EMBL" id="CP000568">
    <property type="protein sequence ID" value="ABN52335.1"/>
    <property type="molecule type" value="Genomic_DNA"/>
</dbReference>
<dbReference type="KEGG" id="cth:Cthe_1103"/>
<dbReference type="NCBIfam" id="TIGR02532">
    <property type="entry name" value="IV_pilin_GFxxxE"/>
    <property type="match status" value="1"/>
</dbReference>
<keyword evidence="3" id="KW-1185">Reference proteome</keyword>
<dbReference type="STRING" id="203119.Cthe_1103"/>
<reference evidence="2 3" key="2">
    <citation type="journal article" date="2013" name="Biotechnol. Biofuels">
        <title>Global transcriptome analysis of Clostridium thermocellum ATCC 27405 during growth on dilute acid pretreated Populus and switchgrass.</title>
        <authorList>
            <person name="Wilson C.M."/>
            <person name="Rodriguez M.Jr."/>
            <person name="Johnson C.M."/>
            <person name="Martin S.L."/>
            <person name="Chu T.M."/>
            <person name="Wolfinger R.D."/>
            <person name="Hauser L.J."/>
            <person name="Land M.L."/>
            <person name="Klingeman D.M."/>
            <person name="Syed M.H."/>
            <person name="Ragauskas A.J."/>
            <person name="Tschaplinski T.J."/>
            <person name="Mielenz J.R."/>
            <person name="Brown S.D."/>
        </authorList>
    </citation>
    <scope>NUCLEOTIDE SEQUENCE [LARGE SCALE GENOMIC DNA]</scope>
    <source>
        <strain evidence="3">ATCC 27405 / DSM 1237 / JCM 9322 / NBRC 103400 / NCIMB 10682 / NRRL B-4536 / VPI 7372</strain>
    </source>
</reference>
<evidence type="ECO:0000313" key="2">
    <source>
        <dbReference type="EMBL" id="ABN52335.1"/>
    </source>
</evidence>
<dbReference type="SUPFAM" id="SSF54523">
    <property type="entry name" value="Pili subunits"/>
    <property type="match status" value="1"/>
</dbReference>
<dbReference type="Proteomes" id="UP000002145">
    <property type="component" value="Chromosome"/>
</dbReference>
<dbReference type="AlphaFoldDB" id="A3DEF6"/>
<accession>A3DEF6</accession>
<organism evidence="2 3">
    <name type="scientific">Acetivibrio thermocellus (strain ATCC 27405 / DSM 1237 / JCM 9322 / NBRC 103400 / NCIMB 10682 / NRRL B-4536 / VPI 7372)</name>
    <name type="common">Clostridium thermocellum</name>
    <dbReference type="NCBI Taxonomy" id="203119"/>
    <lineage>
        <taxon>Bacteria</taxon>
        <taxon>Bacillati</taxon>
        <taxon>Bacillota</taxon>
        <taxon>Clostridia</taxon>
        <taxon>Eubacteriales</taxon>
        <taxon>Oscillospiraceae</taxon>
        <taxon>Acetivibrio</taxon>
    </lineage>
</organism>
<dbReference type="HOGENOM" id="CLU_1452122_0_0_9"/>
<evidence type="ECO:0008006" key="4">
    <source>
        <dbReference type="Google" id="ProtNLM"/>
    </source>
</evidence>
<protein>
    <recommendedName>
        <fullName evidence="4">Prepilin-type N-terminal cleavage/methylation domain-containing protein</fullName>
    </recommendedName>
</protein>
<keyword evidence="1" id="KW-1133">Transmembrane helix</keyword>
<sequence>MFKNNCKGVTLVEMIVVIALMGIMAPIIYVVFIGGLNNFARGCNFIDQQYDIQDAIRQVRHDVQDAKTVEMWMTGEVAARGKEKLSSVSFTMSLPGEPEVKKEWKFADDSLQLRFVNNGVASEFVKVIDNIDISKSYFEYYEDGEVKQLILHILPKQNEKILNKAGNVQNEIITEYSVRYKSIVRYDD</sequence>
<dbReference type="RefSeq" id="WP_011837965.1">
    <property type="nucleotide sequence ID" value="NC_009012.1"/>
</dbReference>
<dbReference type="Pfam" id="PF07963">
    <property type="entry name" value="N_methyl"/>
    <property type="match status" value="1"/>
</dbReference>
<reference evidence="3" key="1">
    <citation type="submission" date="2007-02" db="EMBL/GenBank/DDBJ databases">
        <title>Complete sequence of Clostridium thermocellum ATCC 27405.</title>
        <authorList>
            <consortium name="US DOE Joint Genome Institute"/>
            <person name="Copeland A."/>
            <person name="Lucas S."/>
            <person name="Lapidus A."/>
            <person name="Barry K."/>
            <person name="Detter J.C."/>
            <person name="Glavina del Rio T."/>
            <person name="Hammon N."/>
            <person name="Israni S."/>
            <person name="Dalin E."/>
            <person name="Tice H."/>
            <person name="Pitluck S."/>
            <person name="Chertkov O."/>
            <person name="Brettin T."/>
            <person name="Bruce D."/>
            <person name="Han C."/>
            <person name="Tapia R."/>
            <person name="Gilna P."/>
            <person name="Schmutz J."/>
            <person name="Larimer F."/>
            <person name="Land M."/>
            <person name="Hauser L."/>
            <person name="Kyrpides N."/>
            <person name="Mikhailova N."/>
            <person name="Wu J.H.D."/>
            <person name="Newcomb M."/>
            <person name="Richardson P."/>
        </authorList>
    </citation>
    <scope>NUCLEOTIDE SEQUENCE [LARGE SCALE GENOMIC DNA]</scope>
    <source>
        <strain evidence="3">ATCC 27405 / DSM 1237 / JCM 9322 / NBRC 103400 / NCIMB 10682 / NRRL B-4536 / VPI 7372</strain>
    </source>
</reference>